<gene>
    <name evidence="1" type="ORF">Cgig2_033002</name>
</gene>
<proteinExistence type="predicted"/>
<organism evidence="1 2">
    <name type="scientific">Carnegiea gigantea</name>
    <dbReference type="NCBI Taxonomy" id="171969"/>
    <lineage>
        <taxon>Eukaryota</taxon>
        <taxon>Viridiplantae</taxon>
        <taxon>Streptophyta</taxon>
        <taxon>Embryophyta</taxon>
        <taxon>Tracheophyta</taxon>
        <taxon>Spermatophyta</taxon>
        <taxon>Magnoliopsida</taxon>
        <taxon>eudicotyledons</taxon>
        <taxon>Gunneridae</taxon>
        <taxon>Pentapetalae</taxon>
        <taxon>Caryophyllales</taxon>
        <taxon>Cactineae</taxon>
        <taxon>Cactaceae</taxon>
        <taxon>Cactoideae</taxon>
        <taxon>Echinocereeae</taxon>
        <taxon>Carnegiea</taxon>
    </lineage>
</organism>
<dbReference type="EMBL" id="JAKOGI010000267">
    <property type="protein sequence ID" value="KAJ8438123.1"/>
    <property type="molecule type" value="Genomic_DNA"/>
</dbReference>
<sequence length="218" mass="23847">MQGLFKMVTFMDKIASGRCYLHIQPSENDFRGRNKYHIARKPDQDNRISHPGILSSIIDAGACGWGDCQVIFDELGVAIGQCAETFLAAFLSCWLCIFILTVRDADCICPGTSSFASLMASGVGYCLPTAILANIYKGFNEISRSSHPGRGGGYFPTHFLYAWLAKNFDVYELAGEASCSPGMVKFSGIGQAKLFQLEEARELIGCGSGFRWHSSIIN</sequence>
<comment type="caution">
    <text evidence="1">The sequence shown here is derived from an EMBL/GenBank/DDBJ whole genome shotgun (WGS) entry which is preliminary data.</text>
</comment>
<evidence type="ECO:0000313" key="1">
    <source>
        <dbReference type="EMBL" id="KAJ8438123.1"/>
    </source>
</evidence>
<dbReference type="AlphaFoldDB" id="A0A9Q1K855"/>
<dbReference type="PANTHER" id="PTHR36607:SF20">
    <property type="entry name" value="AMINOTRANSFERASE-LIKE PLANT MOBILE DOMAIN-CONTAINING PROTEIN"/>
    <property type="match status" value="1"/>
</dbReference>
<accession>A0A9Q1K855</accession>
<dbReference type="OrthoDB" id="1834207at2759"/>
<name>A0A9Q1K855_9CARY</name>
<dbReference type="PANTHER" id="PTHR36607">
    <property type="entry name" value="1,2-DIHYDROXY-3-KETO-5-METHYLTHIOPENTENE DIOXYGENASE 4"/>
    <property type="match status" value="1"/>
</dbReference>
<dbReference type="Proteomes" id="UP001153076">
    <property type="component" value="Unassembled WGS sequence"/>
</dbReference>
<keyword evidence="2" id="KW-1185">Reference proteome</keyword>
<evidence type="ECO:0000313" key="2">
    <source>
        <dbReference type="Proteomes" id="UP001153076"/>
    </source>
</evidence>
<reference evidence="1" key="1">
    <citation type="submission" date="2022-04" db="EMBL/GenBank/DDBJ databases">
        <title>Carnegiea gigantea Genome sequencing and assembly v2.</title>
        <authorList>
            <person name="Copetti D."/>
            <person name="Sanderson M.J."/>
            <person name="Burquez A."/>
            <person name="Wojciechowski M.F."/>
        </authorList>
    </citation>
    <scope>NUCLEOTIDE SEQUENCE</scope>
    <source>
        <strain evidence="1">SGP5-SGP5p</strain>
        <tissue evidence="1">Aerial part</tissue>
    </source>
</reference>
<protein>
    <submittedName>
        <fullName evidence="1">Uncharacterized protein</fullName>
    </submittedName>
</protein>